<dbReference type="EMBL" id="JBHSLN010000004">
    <property type="protein sequence ID" value="MFC5296033.1"/>
    <property type="molecule type" value="Genomic_DNA"/>
</dbReference>
<name>A0ABW0FA67_9MICO</name>
<gene>
    <name evidence="2" type="ORF">ACFPK8_00745</name>
</gene>
<dbReference type="Proteomes" id="UP001595937">
    <property type="component" value="Unassembled WGS sequence"/>
</dbReference>
<evidence type="ECO:0000313" key="3">
    <source>
        <dbReference type="Proteomes" id="UP001595937"/>
    </source>
</evidence>
<evidence type="ECO:0008006" key="4">
    <source>
        <dbReference type="Google" id="ProtNLM"/>
    </source>
</evidence>
<evidence type="ECO:0000313" key="2">
    <source>
        <dbReference type="EMBL" id="MFC5296033.1"/>
    </source>
</evidence>
<evidence type="ECO:0000256" key="1">
    <source>
        <dbReference type="SAM" id="MobiDB-lite"/>
    </source>
</evidence>
<comment type="caution">
    <text evidence="2">The sequence shown here is derived from an EMBL/GenBank/DDBJ whole genome shotgun (WGS) entry which is preliminary data.</text>
</comment>
<accession>A0ABW0FA67</accession>
<feature type="region of interest" description="Disordered" evidence="1">
    <location>
        <begin position="405"/>
        <end position="431"/>
    </location>
</feature>
<dbReference type="GeneID" id="303295905"/>
<keyword evidence="3" id="KW-1185">Reference proteome</keyword>
<organism evidence="2 3">
    <name type="scientific">Brachybacterium tyrofermentans</name>
    <dbReference type="NCBI Taxonomy" id="47848"/>
    <lineage>
        <taxon>Bacteria</taxon>
        <taxon>Bacillati</taxon>
        <taxon>Actinomycetota</taxon>
        <taxon>Actinomycetes</taxon>
        <taxon>Micrococcales</taxon>
        <taxon>Dermabacteraceae</taxon>
        <taxon>Brachybacterium</taxon>
    </lineage>
</organism>
<protein>
    <recommendedName>
        <fullName evidence="4">Fibronectin type III domain-containing protein</fullName>
    </recommendedName>
</protein>
<proteinExistence type="predicted"/>
<sequence length="431" mass="44381">MLDIAAQTRRRRRTTAVSFAVLAVIALVITGFAVKYPGLSPSEVDVSNGGVWVRDEAAGLVARVNVDAGELDARLTVAGEDLEIIQDGYTVLLIDARWITPVNTASVQRDPLVDLTPGSTVRLGHDRVAIASPEGKVWILSPGQVPGFSPAEVEPAYTTGGSAAEIVVGSDGTVFVLDGTTLMTFPHADDPGRTTAAEPAELDALSTAADQVQLSAVGNVPVLLDAENSMLRLGVSGMEHDLAADGIGSLDDAELQQAGPAADDVVLATESALVRVPLAGGEARESAAGAPGTPVPPAQVGSCAYGAWTQSNLYVRACDGAEAMVASVPDADSSADLALRVNRGLVVLNDQGSGLSWKIAEDMELVDEGREDKGTGTGTVTLDMRQEGETPGPQAAADAVTTVQVGGGWKPPVEAHLHASLPSGHEGRRIP</sequence>
<dbReference type="RefSeq" id="WP_193117470.1">
    <property type="nucleotide sequence ID" value="NZ_BAAAIR010000007.1"/>
</dbReference>
<reference evidence="3" key="1">
    <citation type="journal article" date="2019" name="Int. J. Syst. Evol. Microbiol.">
        <title>The Global Catalogue of Microorganisms (GCM) 10K type strain sequencing project: providing services to taxonomists for standard genome sequencing and annotation.</title>
        <authorList>
            <consortium name="The Broad Institute Genomics Platform"/>
            <consortium name="The Broad Institute Genome Sequencing Center for Infectious Disease"/>
            <person name="Wu L."/>
            <person name="Ma J."/>
        </authorList>
    </citation>
    <scope>NUCLEOTIDE SEQUENCE [LARGE SCALE GENOMIC DNA]</scope>
    <source>
        <strain evidence="3">CGMCC 1.16455</strain>
    </source>
</reference>